<dbReference type="PATRIC" id="fig|1641875.4.peg.2194"/>
<dbReference type="InterPro" id="IPR006450">
    <property type="entry name" value="Phage_HK97_gp6-like"/>
</dbReference>
<dbReference type="Gene3D" id="1.10.3230.30">
    <property type="entry name" value="Phage gp6-like head-tail connector protein"/>
    <property type="match status" value="1"/>
</dbReference>
<keyword evidence="2" id="KW-1185">Reference proteome</keyword>
<dbReference type="AlphaFoldDB" id="A0A0T5NQE5"/>
<dbReference type="RefSeq" id="WP_082631110.1">
    <property type="nucleotide sequence ID" value="NZ_LAXJ01000024.1"/>
</dbReference>
<name>A0A0T5NQE5_9RHOB</name>
<dbReference type="InterPro" id="IPR021146">
    <property type="entry name" value="Phage_gp6-like_head-tail"/>
</dbReference>
<dbReference type="CDD" id="cd08054">
    <property type="entry name" value="gp6"/>
    <property type="match status" value="1"/>
</dbReference>
<dbReference type="Pfam" id="PF05135">
    <property type="entry name" value="Phage_connect_1"/>
    <property type="match status" value="1"/>
</dbReference>
<dbReference type="Proteomes" id="UP000051295">
    <property type="component" value="Unassembled WGS sequence"/>
</dbReference>
<dbReference type="STRING" id="1641875.XM53_18350"/>
<reference evidence="1 2" key="1">
    <citation type="submission" date="2015-04" db="EMBL/GenBank/DDBJ databases">
        <title>The draft genome sequence of Roseovarius sp.R12b.</title>
        <authorList>
            <person name="Li G."/>
            <person name="Lai Q."/>
            <person name="Shao Z."/>
            <person name="Yan P."/>
        </authorList>
    </citation>
    <scope>NUCLEOTIDE SEQUENCE [LARGE SCALE GENOMIC DNA]</scope>
    <source>
        <strain evidence="1 2">R12B</strain>
    </source>
</reference>
<evidence type="ECO:0008006" key="3">
    <source>
        <dbReference type="Google" id="ProtNLM"/>
    </source>
</evidence>
<evidence type="ECO:0000313" key="1">
    <source>
        <dbReference type="EMBL" id="KRS11041.1"/>
    </source>
</evidence>
<comment type="caution">
    <text evidence="1">The sequence shown here is derived from an EMBL/GenBank/DDBJ whole genome shotgun (WGS) entry which is preliminary data.</text>
</comment>
<sequence length="98" mass="10690">MAALTPVALLKSQLNLEHDLDDTLLAHKLDAAEIWIGNYTGSPFAPGEAVLTEAALQLAAYWYEQRESASDVTLRPVPFGVHDLLASYREAVTGHVED</sequence>
<dbReference type="OrthoDB" id="7307102at2"/>
<gene>
    <name evidence="1" type="ORF">XM53_18350</name>
</gene>
<organism evidence="1 2">
    <name type="scientific">Roseovarius atlanticus</name>
    <dbReference type="NCBI Taxonomy" id="1641875"/>
    <lineage>
        <taxon>Bacteria</taxon>
        <taxon>Pseudomonadati</taxon>
        <taxon>Pseudomonadota</taxon>
        <taxon>Alphaproteobacteria</taxon>
        <taxon>Rhodobacterales</taxon>
        <taxon>Roseobacteraceae</taxon>
        <taxon>Roseovarius</taxon>
    </lineage>
</organism>
<evidence type="ECO:0000313" key="2">
    <source>
        <dbReference type="Proteomes" id="UP000051295"/>
    </source>
</evidence>
<protein>
    <recommendedName>
        <fullName evidence="3">Phage gp6-like head-tail connector protein</fullName>
    </recommendedName>
</protein>
<dbReference type="EMBL" id="LAXJ01000024">
    <property type="protein sequence ID" value="KRS11041.1"/>
    <property type="molecule type" value="Genomic_DNA"/>
</dbReference>
<dbReference type="NCBIfam" id="TIGR01560">
    <property type="entry name" value="put_DNA_pack"/>
    <property type="match status" value="1"/>
</dbReference>
<accession>A0A0T5NQE5</accession>
<proteinExistence type="predicted"/>